<dbReference type="EMBL" id="AZCU01000006">
    <property type="protein sequence ID" value="KRK25740.1"/>
    <property type="molecule type" value="Genomic_DNA"/>
</dbReference>
<evidence type="ECO:0000313" key="5">
    <source>
        <dbReference type="Proteomes" id="UP000051020"/>
    </source>
</evidence>
<feature type="transmembrane region" description="Helical" evidence="2">
    <location>
        <begin position="177"/>
        <end position="195"/>
    </location>
</feature>
<feature type="transmembrane region" description="Helical" evidence="2">
    <location>
        <begin position="44"/>
        <end position="66"/>
    </location>
</feature>
<evidence type="ECO:0000259" key="3">
    <source>
        <dbReference type="Pfam" id="PF02517"/>
    </source>
</evidence>
<comment type="similarity">
    <text evidence="1">Belongs to the UPF0177 family.</text>
</comment>
<accession>A0A837RB09</accession>
<dbReference type="Pfam" id="PF02517">
    <property type="entry name" value="Rce1-like"/>
    <property type="match status" value="1"/>
</dbReference>
<gene>
    <name evidence="4" type="ORF">FD24_GL002878</name>
</gene>
<dbReference type="Proteomes" id="UP000051020">
    <property type="component" value="Unassembled WGS sequence"/>
</dbReference>
<dbReference type="InterPro" id="IPR003675">
    <property type="entry name" value="Rce1/LyrA-like_dom"/>
</dbReference>
<dbReference type="PANTHER" id="PTHR36435:SF1">
    <property type="entry name" value="CAAX AMINO TERMINAL PROTEASE FAMILY PROTEIN"/>
    <property type="match status" value="1"/>
</dbReference>
<feature type="domain" description="CAAX prenyl protease 2/Lysostaphin resistance protein A-like" evidence="3">
    <location>
        <begin position="126"/>
        <end position="213"/>
    </location>
</feature>
<organism evidence="4 5">
    <name type="scientific">Lactiplantibacillus pentosus DSM 20314</name>
    <dbReference type="NCBI Taxonomy" id="1423791"/>
    <lineage>
        <taxon>Bacteria</taxon>
        <taxon>Bacillati</taxon>
        <taxon>Bacillota</taxon>
        <taxon>Bacilli</taxon>
        <taxon>Lactobacillales</taxon>
        <taxon>Lactobacillaceae</taxon>
        <taxon>Lactiplantibacillus</taxon>
    </lineage>
</organism>
<keyword evidence="2" id="KW-0812">Transmembrane</keyword>
<feature type="transmembrane region" description="Helical" evidence="2">
    <location>
        <begin position="87"/>
        <end position="106"/>
    </location>
</feature>
<protein>
    <submittedName>
        <fullName evidence="4">Plnu</fullName>
    </submittedName>
</protein>
<comment type="caution">
    <text evidence="4">The sequence shown here is derived from an EMBL/GenBank/DDBJ whole genome shotgun (WGS) entry which is preliminary data.</text>
</comment>
<dbReference type="RefSeq" id="WP_050337762.1">
    <property type="nucleotide sequence ID" value="NZ_AZCU01000006.1"/>
</dbReference>
<feature type="transmembrane region" description="Helical" evidence="2">
    <location>
        <begin position="202"/>
        <end position="221"/>
    </location>
</feature>
<evidence type="ECO:0000256" key="2">
    <source>
        <dbReference type="SAM" id="Phobius"/>
    </source>
</evidence>
<name>A0A837RB09_LACPE</name>
<dbReference type="InterPro" id="IPR052710">
    <property type="entry name" value="CAAX_protease"/>
</dbReference>
<dbReference type="GO" id="GO:0080120">
    <property type="term" value="P:CAAX-box protein maturation"/>
    <property type="evidence" value="ECO:0007669"/>
    <property type="project" value="UniProtKB-ARBA"/>
</dbReference>
<reference evidence="4 5" key="1">
    <citation type="journal article" date="2015" name="Genome Announc.">
        <title>Expanding the biotechnology potential of lactobacilli through comparative genomics of 213 strains and associated genera.</title>
        <authorList>
            <person name="Sun Z."/>
            <person name="Harris H.M."/>
            <person name="McCann A."/>
            <person name="Guo C."/>
            <person name="Argimon S."/>
            <person name="Zhang W."/>
            <person name="Yang X."/>
            <person name="Jeffery I.B."/>
            <person name="Cooney J.C."/>
            <person name="Kagawa T.F."/>
            <person name="Liu W."/>
            <person name="Song Y."/>
            <person name="Salvetti E."/>
            <person name="Wrobel A."/>
            <person name="Rasinkangas P."/>
            <person name="Parkhill J."/>
            <person name="Rea M.C."/>
            <person name="O'Sullivan O."/>
            <person name="Ritari J."/>
            <person name="Douillard F.P."/>
            <person name="Paul Ross R."/>
            <person name="Yang R."/>
            <person name="Briner A.E."/>
            <person name="Felis G.E."/>
            <person name="de Vos W.M."/>
            <person name="Barrangou R."/>
            <person name="Klaenhammer T.R."/>
            <person name="Caufield P.W."/>
            <person name="Cui Y."/>
            <person name="Zhang H."/>
            <person name="O'Toole P.W."/>
        </authorList>
    </citation>
    <scope>NUCLEOTIDE SEQUENCE [LARGE SCALE GENOMIC DNA]</scope>
    <source>
        <strain evidence="4 5">DSM 20314</strain>
    </source>
</reference>
<evidence type="ECO:0000256" key="1">
    <source>
        <dbReference type="ARBA" id="ARBA00009067"/>
    </source>
</evidence>
<keyword evidence="2" id="KW-0472">Membrane</keyword>
<dbReference type="AlphaFoldDB" id="A0A837RB09"/>
<sequence>MLIKTGRWIKKAFIGILLFMLVQVPVLADGYWPWWGETQSDVQVWQHWGALIGLTVVVGIVLLIIYKKVNFEDMSVKKITGSMAVKAMVVAIILVLLEMVIAVVFSKQPESENYEIVQLIRSPLGILTLVSSNIVSPVLEELLFRGVIQSVLRESLPGVLAIILTNILFALGHGYQLGSTLGIFVVGCGCSWLLIKTKNLSVPILSHMTINWLVTLINLVAI</sequence>
<proteinExistence type="inferred from homology"/>
<keyword evidence="2" id="KW-1133">Transmembrane helix</keyword>
<dbReference type="GeneID" id="49392785"/>
<evidence type="ECO:0000313" key="4">
    <source>
        <dbReference type="EMBL" id="KRK25740.1"/>
    </source>
</evidence>
<dbReference type="PANTHER" id="PTHR36435">
    <property type="entry name" value="SLR1288 PROTEIN"/>
    <property type="match status" value="1"/>
</dbReference>
<dbReference type="GO" id="GO:0004175">
    <property type="term" value="F:endopeptidase activity"/>
    <property type="evidence" value="ECO:0007669"/>
    <property type="project" value="UniProtKB-ARBA"/>
</dbReference>